<dbReference type="GO" id="GO:0003993">
    <property type="term" value="F:acid phosphatase activity"/>
    <property type="evidence" value="ECO:0007669"/>
    <property type="project" value="UniProtKB-EC"/>
</dbReference>
<dbReference type="InterPro" id="IPR000560">
    <property type="entry name" value="His_Pase_clade-2"/>
</dbReference>
<dbReference type="CDD" id="cd07061">
    <property type="entry name" value="HP_HAP_like"/>
    <property type="match status" value="1"/>
</dbReference>
<evidence type="ECO:0000256" key="3">
    <source>
        <dbReference type="ARBA" id="ARBA00012646"/>
    </source>
</evidence>
<dbReference type="PROSITE" id="PS00778">
    <property type="entry name" value="HIS_ACID_PHOSPHAT_2"/>
    <property type="match status" value="1"/>
</dbReference>
<evidence type="ECO:0000256" key="7">
    <source>
        <dbReference type="ARBA" id="ARBA00023180"/>
    </source>
</evidence>
<comment type="catalytic activity">
    <reaction evidence="1">
        <text>a phosphate monoester + H2O = an alcohol + phosphate</text>
        <dbReference type="Rhea" id="RHEA:15017"/>
        <dbReference type="ChEBI" id="CHEBI:15377"/>
        <dbReference type="ChEBI" id="CHEBI:30879"/>
        <dbReference type="ChEBI" id="CHEBI:43474"/>
        <dbReference type="ChEBI" id="CHEBI:67140"/>
        <dbReference type="EC" id="3.1.3.2"/>
    </reaction>
</comment>
<sequence length="418" mass="48753">MVADIRSEVNVSHYEDPWESSYGKIIHASVLFRHGDRSVIEPYPTDPYPASIWQDGLGQLSKLGKEHEYELGLWLRLRYKSVFEDRYRHDAILVDSSNIDRTLMSAELVLAAMFPPRQEDMWNKLNFTWQPIPVHTVPVEEDYYIHQETPCNRYDVEVSIVNSSPDLLAYYQEHEGVLQYVGKYSGFTMTSDDVFESFWHIDQVHDALLVESLNNFTLPQWTHKVFPHPLRELSAFSFFLPTYTHEMRRLKAGPFLGRVLEDMRKKIDGNFNQTLHIYSGHDSTIANVLSALGQYNFQLPPYSSSVLFELREKDDNYFITILYRNSSTQAPYLLNFTECGGVCTVDQFINLTANLIPSDYVAECNIGMVEKFITFHFFHIIVMVSIAVMLFMYGSRKRRIQRYVRYQRVKNEVLKTPA</sequence>
<dbReference type="SUPFAM" id="SSF53254">
    <property type="entry name" value="Phosphoglycerate mutase-like"/>
    <property type="match status" value="1"/>
</dbReference>
<keyword evidence="8" id="KW-1133">Transmembrane helix</keyword>
<feature type="transmembrane region" description="Helical" evidence="8">
    <location>
        <begin position="372"/>
        <end position="393"/>
    </location>
</feature>
<protein>
    <recommendedName>
        <fullName evidence="3">acid phosphatase</fullName>
        <ecNumber evidence="3">3.1.3.2</ecNumber>
    </recommendedName>
</protein>
<keyword evidence="5" id="KW-0378">Hydrolase</keyword>
<dbReference type="InterPro" id="IPR033379">
    <property type="entry name" value="Acid_Pase_AS"/>
</dbReference>
<evidence type="ECO:0000256" key="6">
    <source>
        <dbReference type="ARBA" id="ARBA00023157"/>
    </source>
</evidence>
<dbReference type="PANTHER" id="PTHR11567">
    <property type="entry name" value="ACID PHOSPHATASE-RELATED"/>
    <property type="match status" value="1"/>
</dbReference>
<gene>
    <name evidence="9" type="ORF">V9T40_001218</name>
</gene>
<organism evidence="9 10">
    <name type="scientific">Parthenolecanium corni</name>
    <dbReference type="NCBI Taxonomy" id="536013"/>
    <lineage>
        <taxon>Eukaryota</taxon>
        <taxon>Metazoa</taxon>
        <taxon>Ecdysozoa</taxon>
        <taxon>Arthropoda</taxon>
        <taxon>Hexapoda</taxon>
        <taxon>Insecta</taxon>
        <taxon>Pterygota</taxon>
        <taxon>Neoptera</taxon>
        <taxon>Paraneoptera</taxon>
        <taxon>Hemiptera</taxon>
        <taxon>Sternorrhyncha</taxon>
        <taxon>Coccoidea</taxon>
        <taxon>Coccidae</taxon>
        <taxon>Parthenolecanium</taxon>
    </lineage>
</organism>
<dbReference type="Pfam" id="PF00328">
    <property type="entry name" value="His_Phos_2"/>
    <property type="match status" value="1"/>
</dbReference>
<evidence type="ECO:0000256" key="5">
    <source>
        <dbReference type="ARBA" id="ARBA00022801"/>
    </source>
</evidence>
<dbReference type="Gene3D" id="3.40.50.1240">
    <property type="entry name" value="Phosphoglycerate mutase-like"/>
    <property type="match status" value="1"/>
</dbReference>
<comment type="caution">
    <text evidence="9">The sequence shown here is derived from an EMBL/GenBank/DDBJ whole genome shotgun (WGS) entry which is preliminary data.</text>
</comment>
<keyword evidence="4" id="KW-0732">Signal</keyword>
<proteinExistence type="inferred from homology"/>
<keyword evidence="10" id="KW-1185">Reference proteome</keyword>
<keyword evidence="7" id="KW-0325">Glycoprotein</keyword>
<keyword evidence="6" id="KW-1015">Disulfide bond</keyword>
<comment type="similarity">
    <text evidence="2">Belongs to the histidine acid phosphatase family.</text>
</comment>
<evidence type="ECO:0000256" key="8">
    <source>
        <dbReference type="SAM" id="Phobius"/>
    </source>
</evidence>
<evidence type="ECO:0000256" key="1">
    <source>
        <dbReference type="ARBA" id="ARBA00000032"/>
    </source>
</evidence>
<evidence type="ECO:0000256" key="2">
    <source>
        <dbReference type="ARBA" id="ARBA00005375"/>
    </source>
</evidence>
<dbReference type="Proteomes" id="UP001367676">
    <property type="component" value="Unassembled WGS sequence"/>
</dbReference>
<dbReference type="PANTHER" id="PTHR11567:SF211">
    <property type="entry name" value="PROSTATIC ACID PHOSPHATASE"/>
    <property type="match status" value="1"/>
</dbReference>
<accession>A0AAN9Y157</accession>
<keyword evidence="8" id="KW-0472">Membrane</keyword>
<evidence type="ECO:0000313" key="9">
    <source>
        <dbReference type="EMBL" id="KAK7580589.1"/>
    </source>
</evidence>
<dbReference type="EMBL" id="JBBCAQ010000034">
    <property type="protein sequence ID" value="KAK7580589.1"/>
    <property type="molecule type" value="Genomic_DNA"/>
</dbReference>
<evidence type="ECO:0000256" key="4">
    <source>
        <dbReference type="ARBA" id="ARBA00022729"/>
    </source>
</evidence>
<dbReference type="InterPro" id="IPR029033">
    <property type="entry name" value="His_PPase_superfam"/>
</dbReference>
<dbReference type="AlphaFoldDB" id="A0AAN9Y157"/>
<dbReference type="EC" id="3.1.3.2" evidence="3"/>
<keyword evidence="8" id="KW-0812">Transmembrane</keyword>
<evidence type="ECO:0000313" key="10">
    <source>
        <dbReference type="Proteomes" id="UP001367676"/>
    </source>
</evidence>
<dbReference type="InterPro" id="IPR050645">
    <property type="entry name" value="Histidine_acid_phosphatase"/>
</dbReference>
<name>A0AAN9Y157_9HEMI</name>
<reference evidence="9 10" key="1">
    <citation type="submission" date="2024-03" db="EMBL/GenBank/DDBJ databases">
        <title>Adaptation during the transition from Ophiocordyceps entomopathogen to insect associate is accompanied by gene loss and intensified selection.</title>
        <authorList>
            <person name="Ward C.M."/>
            <person name="Onetto C.A."/>
            <person name="Borneman A.R."/>
        </authorList>
    </citation>
    <scope>NUCLEOTIDE SEQUENCE [LARGE SCALE GENOMIC DNA]</scope>
    <source>
        <strain evidence="9">AWRI1</strain>
        <tissue evidence="9">Single Adult Female</tissue>
    </source>
</reference>